<gene>
    <name evidence="9" type="ORF">IDF66_22750</name>
</gene>
<organism evidence="9 10">
    <name type="scientific">Gordonia hankookensis</name>
    <dbReference type="NCBI Taxonomy" id="589403"/>
    <lineage>
        <taxon>Bacteria</taxon>
        <taxon>Bacillati</taxon>
        <taxon>Actinomycetota</taxon>
        <taxon>Actinomycetes</taxon>
        <taxon>Mycobacteriales</taxon>
        <taxon>Gordoniaceae</taxon>
        <taxon>Gordonia</taxon>
    </lineage>
</organism>
<keyword evidence="2" id="KW-1003">Cell membrane</keyword>
<evidence type="ECO:0000313" key="9">
    <source>
        <dbReference type="EMBL" id="MBD1322408.1"/>
    </source>
</evidence>
<feature type="domain" description="DUF202" evidence="8">
    <location>
        <begin position="35"/>
        <end position="100"/>
    </location>
</feature>
<feature type="transmembrane region" description="Helical" evidence="7">
    <location>
        <begin position="115"/>
        <end position="135"/>
    </location>
</feature>
<feature type="region of interest" description="Disordered" evidence="6">
    <location>
        <begin position="1"/>
        <end position="29"/>
    </location>
</feature>
<evidence type="ECO:0000256" key="1">
    <source>
        <dbReference type="ARBA" id="ARBA00004651"/>
    </source>
</evidence>
<comment type="caution">
    <text evidence="9">The sequence shown here is derived from an EMBL/GenBank/DDBJ whole genome shotgun (WGS) entry which is preliminary data.</text>
</comment>
<evidence type="ECO:0000256" key="2">
    <source>
        <dbReference type="ARBA" id="ARBA00022475"/>
    </source>
</evidence>
<dbReference type="Pfam" id="PF02656">
    <property type="entry name" value="DUF202"/>
    <property type="match status" value="1"/>
</dbReference>
<dbReference type="EMBL" id="JACWMS010000006">
    <property type="protein sequence ID" value="MBD1322408.1"/>
    <property type="molecule type" value="Genomic_DNA"/>
</dbReference>
<keyword evidence="5 7" id="KW-0472">Membrane</keyword>
<evidence type="ECO:0000256" key="6">
    <source>
        <dbReference type="SAM" id="MobiDB-lite"/>
    </source>
</evidence>
<dbReference type="InterPro" id="IPR052053">
    <property type="entry name" value="IM_YidH-like"/>
</dbReference>
<feature type="transmembrane region" description="Helical" evidence="7">
    <location>
        <begin position="44"/>
        <end position="63"/>
    </location>
</feature>
<keyword evidence="3 7" id="KW-0812">Transmembrane</keyword>
<dbReference type="RefSeq" id="WP_190268740.1">
    <property type="nucleotide sequence ID" value="NZ_BAABAD010000005.1"/>
</dbReference>
<dbReference type="PANTHER" id="PTHR34187">
    <property type="entry name" value="FGR18P"/>
    <property type="match status" value="1"/>
</dbReference>
<dbReference type="Proteomes" id="UP000602395">
    <property type="component" value="Unassembled WGS sequence"/>
</dbReference>
<accession>A0ABR7WIU5</accession>
<dbReference type="PANTHER" id="PTHR34187:SF2">
    <property type="entry name" value="DUF202 DOMAIN-CONTAINING PROTEIN"/>
    <property type="match status" value="1"/>
</dbReference>
<name>A0ABR7WIU5_9ACTN</name>
<evidence type="ECO:0000256" key="3">
    <source>
        <dbReference type="ARBA" id="ARBA00022692"/>
    </source>
</evidence>
<sequence>MQSERPRTLTTERTNGPAESESDEPPATPGAIDARFSLAAERTVLAWVRTSLGFMAAGVAVVYVSDDIAHPLVEAALGLVMVGLGCAIALLGAWRWRRTMAVLRDGGEMPGPSHVVFLVVAIVVIAVAIAVVILIQT</sequence>
<evidence type="ECO:0000313" key="10">
    <source>
        <dbReference type="Proteomes" id="UP000602395"/>
    </source>
</evidence>
<evidence type="ECO:0000259" key="8">
    <source>
        <dbReference type="Pfam" id="PF02656"/>
    </source>
</evidence>
<keyword evidence="4 7" id="KW-1133">Transmembrane helix</keyword>
<reference evidence="9 10" key="1">
    <citation type="submission" date="2020-09" db="EMBL/GenBank/DDBJ databases">
        <title>Novel species in genus Gordonia.</title>
        <authorList>
            <person name="Zhang G."/>
        </authorList>
    </citation>
    <scope>NUCLEOTIDE SEQUENCE [LARGE SCALE GENOMIC DNA]</scope>
    <source>
        <strain evidence="9 10">ON-33</strain>
    </source>
</reference>
<proteinExistence type="predicted"/>
<evidence type="ECO:0000256" key="7">
    <source>
        <dbReference type="SAM" id="Phobius"/>
    </source>
</evidence>
<comment type="subcellular location">
    <subcellularLocation>
        <location evidence="1">Cell membrane</location>
        <topology evidence="1">Multi-pass membrane protein</topology>
    </subcellularLocation>
</comment>
<evidence type="ECO:0000256" key="4">
    <source>
        <dbReference type="ARBA" id="ARBA00022989"/>
    </source>
</evidence>
<evidence type="ECO:0000256" key="5">
    <source>
        <dbReference type="ARBA" id="ARBA00023136"/>
    </source>
</evidence>
<dbReference type="InterPro" id="IPR003807">
    <property type="entry name" value="DUF202"/>
</dbReference>
<keyword evidence="10" id="KW-1185">Reference proteome</keyword>
<feature type="transmembrane region" description="Helical" evidence="7">
    <location>
        <begin position="75"/>
        <end position="94"/>
    </location>
</feature>
<protein>
    <submittedName>
        <fullName evidence="9">DUF202 domain-containing protein</fullName>
    </submittedName>
</protein>